<evidence type="ECO:0000313" key="2">
    <source>
        <dbReference type="EMBL" id="PHJ37293.1"/>
    </source>
</evidence>
<protein>
    <submittedName>
        <fullName evidence="2">Conjugative transposon protein</fullName>
    </submittedName>
</protein>
<organism evidence="2 3">
    <name type="scientific">Desulforamulus profundi</name>
    <dbReference type="NCBI Taxonomy" id="1383067"/>
    <lineage>
        <taxon>Bacteria</taxon>
        <taxon>Bacillati</taxon>
        <taxon>Bacillota</taxon>
        <taxon>Clostridia</taxon>
        <taxon>Eubacteriales</taxon>
        <taxon>Peptococcaceae</taxon>
        <taxon>Desulforamulus</taxon>
    </lineage>
</organism>
<comment type="caution">
    <text evidence="2">The sequence shown here is derived from an EMBL/GenBank/DDBJ whole genome shotgun (WGS) entry which is preliminary data.</text>
</comment>
<dbReference type="AlphaFoldDB" id="A0A2C6MD92"/>
<gene>
    <name evidence="2" type="ORF">P378_16670</name>
</gene>
<dbReference type="SMART" id="SM01252">
    <property type="entry name" value="KilA-N"/>
    <property type="match status" value="1"/>
</dbReference>
<proteinExistence type="predicted"/>
<dbReference type="PROSITE" id="PS51301">
    <property type="entry name" value="KILA_N"/>
    <property type="match status" value="1"/>
</dbReference>
<dbReference type="OrthoDB" id="9810290at2"/>
<keyword evidence="3" id="KW-1185">Reference proteome</keyword>
<dbReference type="Pfam" id="PF04383">
    <property type="entry name" value="KilA-N"/>
    <property type="match status" value="1"/>
</dbReference>
<feature type="domain" description="KilA-N" evidence="1">
    <location>
        <begin position="1"/>
        <end position="138"/>
    </location>
</feature>
<sequence length="279" mass="32342">MERKINVQGNEINILNSNSVEDYICITDMARYKNPERTGFVIQNWMRNRNTIEFLGIWEQLNNPNFKHLEFDAFRMAAGLNSFILTPKQWIEQTNAIGIISKQGRYGGTYAHQDIAFEFASWISVEFKLYLIKEFQRLKAEEQRQLGWDIKRNLAKINYRIHTDAIKENLIPPELTPRQITNVYASEADVLNVALFGMTAKQWRDSNSDLKGNIRDYANVSQLVCLSNLENLNAVFISEGMPQAERLVKLNSIAINQMKILIEDHRILALEEKTGQKEE</sequence>
<evidence type="ECO:0000313" key="3">
    <source>
        <dbReference type="Proteomes" id="UP000222564"/>
    </source>
</evidence>
<evidence type="ECO:0000259" key="1">
    <source>
        <dbReference type="PROSITE" id="PS51301"/>
    </source>
</evidence>
<reference evidence="2 3" key="1">
    <citation type="submission" date="2013-09" db="EMBL/GenBank/DDBJ databases">
        <title>Biodegradation of hydrocarbons in the deep terrestrial subsurface : characterization of a microbial consortium composed of two Desulfotomaculum species originating from a deep geological formation.</title>
        <authorList>
            <person name="Aullo T."/>
            <person name="Berlendis S."/>
            <person name="Lascourreges J.-F."/>
            <person name="Dessort D."/>
            <person name="Saint-Laurent S."/>
            <person name="Schraauwers B."/>
            <person name="Mas J."/>
            <person name="Magot M."/>
            <person name="Ranchou-Peyruse A."/>
        </authorList>
    </citation>
    <scope>NUCLEOTIDE SEQUENCE [LARGE SCALE GENOMIC DNA]</scope>
    <source>
        <strain evidence="2 3">Bs107</strain>
    </source>
</reference>
<dbReference type="InterPro" id="IPR018004">
    <property type="entry name" value="KilA/APSES_HTH"/>
</dbReference>
<dbReference type="Proteomes" id="UP000222564">
    <property type="component" value="Unassembled WGS sequence"/>
</dbReference>
<accession>A0A2C6MD92</accession>
<dbReference type="RefSeq" id="WP_099083806.1">
    <property type="nucleotide sequence ID" value="NZ_AWQQ01000095.1"/>
</dbReference>
<name>A0A2C6MD92_9FIRM</name>
<dbReference type="EMBL" id="AWQQ01000095">
    <property type="protein sequence ID" value="PHJ37293.1"/>
    <property type="molecule type" value="Genomic_DNA"/>
</dbReference>
<dbReference type="InterPro" id="IPR017880">
    <property type="entry name" value="KilA_N"/>
</dbReference>